<dbReference type="EMBL" id="FNCQ01000003">
    <property type="protein sequence ID" value="SDG34717.1"/>
    <property type="molecule type" value="Genomic_DNA"/>
</dbReference>
<feature type="transmembrane region" description="Helical" evidence="2">
    <location>
        <begin position="12"/>
        <end position="34"/>
    </location>
</feature>
<feature type="transmembrane region" description="Helical" evidence="2">
    <location>
        <begin position="54"/>
        <end position="74"/>
    </location>
</feature>
<dbReference type="InterPro" id="IPR010559">
    <property type="entry name" value="Sig_transdc_His_kin_internal"/>
</dbReference>
<keyword evidence="4" id="KW-0418">Kinase</keyword>
<keyword evidence="2" id="KW-0472">Membrane</keyword>
<dbReference type="InterPro" id="IPR050640">
    <property type="entry name" value="Bact_2-comp_sensor_kinase"/>
</dbReference>
<dbReference type="PANTHER" id="PTHR34220">
    <property type="entry name" value="SENSOR HISTIDINE KINASE YPDA"/>
    <property type="match status" value="1"/>
</dbReference>
<proteinExistence type="predicted"/>
<feature type="coiled-coil region" evidence="1">
    <location>
        <begin position="180"/>
        <end position="207"/>
    </location>
</feature>
<accession>A0A1G7TH77</accession>
<gene>
    <name evidence="4" type="ORF">SAMN04487901_10311</name>
</gene>
<dbReference type="PANTHER" id="PTHR34220:SF7">
    <property type="entry name" value="SENSOR HISTIDINE KINASE YPDA"/>
    <property type="match status" value="1"/>
</dbReference>
<feature type="transmembrane region" description="Helical" evidence="2">
    <location>
        <begin position="81"/>
        <end position="99"/>
    </location>
</feature>
<dbReference type="STRING" id="645274.SAMN04487901_10311"/>
<dbReference type="RefSeq" id="WP_176944238.1">
    <property type="nucleotide sequence ID" value="NZ_FNCQ01000003.1"/>
</dbReference>
<dbReference type="InterPro" id="IPR036890">
    <property type="entry name" value="HATPase_C_sf"/>
</dbReference>
<keyword evidence="5" id="KW-1185">Reference proteome</keyword>
<dbReference type="AlphaFoldDB" id="A0A1G7TH77"/>
<evidence type="ECO:0000256" key="2">
    <source>
        <dbReference type="SAM" id="Phobius"/>
    </source>
</evidence>
<protein>
    <submittedName>
        <fullName evidence="4">Histidine kinase</fullName>
    </submittedName>
</protein>
<keyword evidence="2" id="KW-1133">Transmembrane helix</keyword>
<evidence type="ECO:0000313" key="4">
    <source>
        <dbReference type="EMBL" id="SDG34717.1"/>
    </source>
</evidence>
<evidence type="ECO:0000256" key="1">
    <source>
        <dbReference type="SAM" id="Coils"/>
    </source>
</evidence>
<organism evidence="4 5">
    <name type="scientific">Prevotella communis</name>
    <dbReference type="NCBI Taxonomy" id="2913614"/>
    <lineage>
        <taxon>Bacteria</taxon>
        <taxon>Pseudomonadati</taxon>
        <taxon>Bacteroidota</taxon>
        <taxon>Bacteroidia</taxon>
        <taxon>Bacteroidales</taxon>
        <taxon>Prevotellaceae</taxon>
        <taxon>Prevotella</taxon>
    </lineage>
</organism>
<keyword evidence="2" id="KW-0812">Transmembrane</keyword>
<sequence length="383" mass="45571">MKGSTKKHKKELLVYLALWLILFVAPLLNTYIGYAHSEDNMTFPWNDLWHIWRQYFILFAAFLIHNFLLAPLIIYRHKRALYSIGLTLLLSAFITILYIEKPDLRHRHPRMHQEDRFPHKDMLPEMPFMEGDMHRPHPDKMQEMPGPKPPVMFRDHDIVTVIILILMIGMNLGLKYYFRHKQDRERLRKLERQNLEQQLEYLKYQINPHFLMNTLNNIHALVDIDPEQAKETIVELSKIMRFVLYEGSKQKVPLRQELIFLDNYIQLMRMRVADKKVDITVDIPQAIPDREIPPLMMITFVENAFKHGVSYQQHSFIHINIQIIDNQLHFVCSNSKVPQGEDHHGGLGLQNAKRRLELIYGRTYHLDIRDEENTYTVNLTLPL</sequence>
<dbReference type="Proteomes" id="UP000198779">
    <property type="component" value="Unassembled WGS sequence"/>
</dbReference>
<keyword evidence="1" id="KW-0175">Coiled coil</keyword>
<dbReference type="Pfam" id="PF06580">
    <property type="entry name" value="His_kinase"/>
    <property type="match status" value="1"/>
</dbReference>
<dbReference type="GO" id="GO:0000155">
    <property type="term" value="F:phosphorelay sensor kinase activity"/>
    <property type="evidence" value="ECO:0007669"/>
    <property type="project" value="InterPro"/>
</dbReference>
<feature type="domain" description="Signal transduction histidine kinase internal region" evidence="3">
    <location>
        <begin position="198"/>
        <end position="275"/>
    </location>
</feature>
<reference evidence="5" key="1">
    <citation type="submission" date="2016-10" db="EMBL/GenBank/DDBJ databases">
        <authorList>
            <person name="Varghese N."/>
            <person name="Submissions S."/>
        </authorList>
    </citation>
    <scope>NUCLEOTIDE SEQUENCE [LARGE SCALE GENOMIC DNA]</scope>
    <source>
        <strain evidence="5">BP1-148</strain>
    </source>
</reference>
<evidence type="ECO:0000313" key="5">
    <source>
        <dbReference type="Proteomes" id="UP000198779"/>
    </source>
</evidence>
<dbReference type="SUPFAM" id="SSF55874">
    <property type="entry name" value="ATPase domain of HSP90 chaperone/DNA topoisomerase II/histidine kinase"/>
    <property type="match status" value="1"/>
</dbReference>
<feature type="transmembrane region" description="Helical" evidence="2">
    <location>
        <begin position="158"/>
        <end position="178"/>
    </location>
</feature>
<name>A0A1G7TH77_9BACT</name>
<keyword evidence="4" id="KW-0808">Transferase</keyword>
<evidence type="ECO:0000259" key="3">
    <source>
        <dbReference type="Pfam" id="PF06580"/>
    </source>
</evidence>
<dbReference type="Gene3D" id="3.30.565.10">
    <property type="entry name" value="Histidine kinase-like ATPase, C-terminal domain"/>
    <property type="match status" value="1"/>
</dbReference>
<dbReference type="GO" id="GO:0016020">
    <property type="term" value="C:membrane"/>
    <property type="evidence" value="ECO:0007669"/>
    <property type="project" value="InterPro"/>
</dbReference>